<evidence type="ECO:0000256" key="4">
    <source>
        <dbReference type="ARBA" id="ARBA00023235"/>
    </source>
</evidence>
<dbReference type="InterPro" id="IPR007721">
    <property type="entry name" value="RbsD_FucU"/>
</dbReference>
<dbReference type="InterPro" id="IPR023750">
    <property type="entry name" value="RbsD-like_sf"/>
</dbReference>
<organism evidence="6 7">
    <name type="scientific">Bifidobacterium dentium</name>
    <dbReference type="NCBI Taxonomy" id="1689"/>
    <lineage>
        <taxon>Bacteria</taxon>
        <taxon>Bacillati</taxon>
        <taxon>Actinomycetota</taxon>
        <taxon>Actinomycetes</taxon>
        <taxon>Bifidobacteriales</taxon>
        <taxon>Bifidobacteriaceae</taxon>
        <taxon>Bifidobacterium</taxon>
    </lineage>
</organism>
<dbReference type="GO" id="GO:0005829">
    <property type="term" value="C:cytosol"/>
    <property type="evidence" value="ECO:0007669"/>
    <property type="project" value="TreeGrafter"/>
</dbReference>
<sequence length="148" mass="16293">MDSISQSACQHYERIADMLTHGILNAQLSAALAGLRHKDVFVVSDCGLPVPQGIEVIDLAVVFGVPRFEEVLEALRPQLVLEEGLMAEEARGEQAERWVKDHFNVPLSYVPHDGSGGFKSHIKNAKFVVRTGETTSYANVIFRCGVPF</sequence>
<dbReference type="GO" id="GO:0062193">
    <property type="term" value="F:D-ribose pyranase activity"/>
    <property type="evidence" value="ECO:0007669"/>
    <property type="project" value="UniProtKB-EC"/>
</dbReference>
<proteinExistence type="predicted"/>
<dbReference type="PANTHER" id="PTHR37831:SF1">
    <property type="entry name" value="D-RIBOSE PYRANASE"/>
    <property type="match status" value="1"/>
</dbReference>
<evidence type="ECO:0000313" key="7">
    <source>
        <dbReference type="Proteomes" id="UP000429211"/>
    </source>
</evidence>
<dbReference type="InterPro" id="IPR023064">
    <property type="entry name" value="D-ribose_pyranase"/>
</dbReference>
<protein>
    <recommendedName>
        <fullName evidence="2">D-ribose pyranase</fullName>
        <ecNumber evidence="2">5.4.99.62</ecNumber>
    </recommendedName>
</protein>
<accession>A0A7J5TIM4</accession>
<evidence type="ECO:0000256" key="2">
    <source>
        <dbReference type="ARBA" id="ARBA00012862"/>
    </source>
</evidence>
<dbReference type="Gene3D" id="3.40.1650.10">
    <property type="entry name" value="RbsD-like domain"/>
    <property type="match status" value="1"/>
</dbReference>
<comment type="catalytic activity">
    <reaction evidence="1">
        <text>beta-D-ribopyranose = beta-D-ribofuranose</text>
        <dbReference type="Rhea" id="RHEA:25432"/>
        <dbReference type="ChEBI" id="CHEBI:27476"/>
        <dbReference type="ChEBI" id="CHEBI:47002"/>
        <dbReference type="EC" id="5.4.99.62"/>
    </reaction>
</comment>
<comment type="caution">
    <text evidence="6">The sequence shown here is derived from an EMBL/GenBank/DDBJ whole genome shotgun (WGS) entry which is preliminary data.</text>
</comment>
<dbReference type="GO" id="GO:0016872">
    <property type="term" value="F:intramolecular lyase activity"/>
    <property type="evidence" value="ECO:0007669"/>
    <property type="project" value="InterPro"/>
</dbReference>
<evidence type="ECO:0000256" key="3">
    <source>
        <dbReference type="ARBA" id="ARBA00022490"/>
    </source>
</evidence>
<dbReference type="NCBIfam" id="NF008761">
    <property type="entry name" value="PRK11797.1"/>
    <property type="match status" value="1"/>
</dbReference>
<reference evidence="6 7" key="1">
    <citation type="journal article" date="2019" name="Nat. Med.">
        <title>A library of human gut bacterial isolates paired with longitudinal multiomics data enables mechanistic microbiome research.</title>
        <authorList>
            <person name="Poyet M."/>
            <person name="Groussin M."/>
            <person name="Gibbons S.M."/>
            <person name="Avila-Pacheco J."/>
            <person name="Jiang X."/>
            <person name="Kearney S.M."/>
            <person name="Perrotta A.R."/>
            <person name="Berdy B."/>
            <person name="Zhao S."/>
            <person name="Lieberman T.D."/>
            <person name="Swanson P.K."/>
            <person name="Smith M."/>
            <person name="Roesemann S."/>
            <person name="Alexander J.E."/>
            <person name="Rich S.A."/>
            <person name="Livny J."/>
            <person name="Vlamakis H."/>
            <person name="Clish C."/>
            <person name="Bullock K."/>
            <person name="Deik A."/>
            <person name="Scott J."/>
            <person name="Pierce K.A."/>
            <person name="Xavier R.J."/>
            <person name="Alm E.J."/>
        </authorList>
    </citation>
    <scope>NUCLEOTIDE SEQUENCE [LARGE SCALE GENOMIC DNA]</scope>
    <source>
        <strain evidence="6 7">BIOML-A2</strain>
    </source>
</reference>
<keyword evidence="5" id="KW-0119">Carbohydrate metabolism</keyword>
<dbReference type="Pfam" id="PF05025">
    <property type="entry name" value="RbsD_FucU"/>
    <property type="match status" value="1"/>
</dbReference>
<gene>
    <name evidence="6" type="primary">rbsD</name>
    <name evidence="6" type="ORF">GBB04_04595</name>
</gene>
<dbReference type="SUPFAM" id="SSF102546">
    <property type="entry name" value="RbsD-like"/>
    <property type="match status" value="1"/>
</dbReference>
<name>A0A7J5TIM4_9BIFI</name>
<dbReference type="EC" id="5.4.99.62" evidence="2"/>
<dbReference type="Proteomes" id="UP000429211">
    <property type="component" value="Unassembled WGS sequence"/>
</dbReference>
<dbReference type="GO" id="GO:0048029">
    <property type="term" value="F:monosaccharide binding"/>
    <property type="evidence" value="ECO:0007669"/>
    <property type="project" value="InterPro"/>
</dbReference>
<evidence type="ECO:0000313" key="6">
    <source>
        <dbReference type="EMBL" id="KAB7461736.1"/>
    </source>
</evidence>
<dbReference type="AlphaFoldDB" id="A0A7J5TIM4"/>
<dbReference type="PANTHER" id="PTHR37831">
    <property type="entry name" value="D-RIBOSE PYRANASE"/>
    <property type="match status" value="1"/>
</dbReference>
<dbReference type="GO" id="GO:0019303">
    <property type="term" value="P:D-ribose catabolic process"/>
    <property type="evidence" value="ECO:0007669"/>
    <property type="project" value="TreeGrafter"/>
</dbReference>
<dbReference type="EMBL" id="WDPD01000003">
    <property type="protein sequence ID" value="KAB7461736.1"/>
    <property type="molecule type" value="Genomic_DNA"/>
</dbReference>
<evidence type="ECO:0000256" key="5">
    <source>
        <dbReference type="ARBA" id="ARBA00023277"/>
    </source>
</evidence>
<evidence type="ECO:0000256" key="1">
    <source>
        <dbReference type="ARBA" id="ARBA00000223"/>
    </source>
</evidence>
<keyword evidence="3" id="KW-0963">Cytoplasm</keyword>
<keyword evidence="4 6" id="KW-0413">Isomerase</keyword>